<sequence length="62" mass="7159">MSFKIFTWIDELFDGFSRTNSYRLEADQKQIVMRGLRWLLITGVGLGLVLGLILFGFGIIEY</sequence>
<gene>
    <name evidence="2" type="ORF">HNQ80_002992</name>
</gene>
<accession>A0A841KU05</accession>
<reference evidence="2 3" key="1">
    <citation type="submission" date="2020-08" db="EMBL/GenBank/DDBJ databases">
        <title>Genomic Encyclopedia of Type Strains, Phase IV (KMG-IV): sequencing the most valuable type-strain genomes for metagenomic binning, comparative biology and taxonomic classification.</title>
        <authorList>
            <person name="Goeker M."/>
        </authorList>
    </citation>
    <scope>NUCLEOTIDE SEQUENCE [LARGE SCALE GENOMIC DNA]</scope>
    <source>
        <strain evidence="2 3">DSM 103526</strain>
    </source>
</reference>
<dbReference type="EMBL" id="JACHEN010000018">
    <property type="protein sequence ID" value="MBB6216887.1"/>
    <property type="molecule type" value="Genomic_DNA"/>
</dbReference>
<evidence type="ECO:0000256" key="1">
    <source>
        <dbReference type="SAM" id="Phobius"/>
    </source>
</evidence>
<proteinExistence type="predicted"/>
<feature type="transmembrane region" description="Helical" evidence="1">
    <location>
        <begin position="38"/>
        <end position="60"/>
    </location>
</feature>
<name>A0A841KU05_9FIRM</name>
<dbReference type="AlphaFoldDB" id="A0A841KU05"/>
<evidence type="ECO:0000313" key="3">
    <source>
        <dbReference type="Proteomes" id="UP000579281"/>
    </source>
</evidence>
<evidence type="ECO:0000313" key="2">
    <source>
        <dbReference type="EMBL" id="MBB6216887.1"/>
    </source>
</evidence>
<keyword evidence="1" id="KW-0812">Transmembrane</keyword>
<keyword evidence="3" id="KW-1185">Reference proteome</keyword>
<dbReference type="Proteomes" id="UP000579281">
    <property type="component" value="Unassembled WGS sequence"/>
</dbReference>
<keyword evidence="1" id="KW-1133">Transmembrane helix</keyword>
<comment type="caution">
    <text evidence="2">The sequence shown here is derived from an EMBL/GenBank/DDBJ whole genome shotgun (WGS) entry which is preliminary data.</text>
</comment>
<keyword evidence="1" id="KW-0472">Membrane</keyword>
<protein>
    <submittedName>
        <fullName evidence="2">Uncharacterized protein</fullName>
    </submittedName>
</protein>
<organism evidence="2 3">
    <name type="scientific">Anaerosolibacter carboniphilus</name>
    <dbReference type="NCBI Taxonomy" id="1417629"/>
    <lineage>
        <taxon>Bacteria</taxon>
        <taxon>Bacillati</taxon>
        <taxon>Bacillota</taxon>
        <taxon>Clostridia</taxon>
        <taxon>Peptostreptococcales</taxon>
        <taxon>Thermotaleaceae</taxon>
        <taxon>Anaerosolibacter</taxon>
    </lineage>
</organism>
<dbReference type="RefSeq" id="WP_184311408.1">
    <property type="nucleotide sequence ID" value="NZ_JACHEN010000018.1"/>
</dbReference>